<dbReference type="InterPro" id="IPR038078">
    <property type="entry name" value="PhoU-like_sf"/>
</dbReference>
<sequence length="230" mass="26810">MAHRAIENYKLGRKSIMEKDTSVITLMEENENYIDKIEYSTNQYLVKVNKYELSNNELKLSNMLFHSISDIERVGDHCENLSEIAEQIIREQTIFSPAAIKEIELMFNAVEEILETTIEAFEKNDITIAIKVEPLEEVIDMLKEAVNSAHIKRLMAGECLVDTGIHFVEIATNLERIADHCSNIAFSIIQFNLPNEELNPHEYLKELHKKGDRQFDSYFKMYEEKYLLKE</sequence>
<dbReference type="InterPro" id="IPR026022">
    <property type="entry name" value="PhoU_dom"/>
</dbReference>
<evidence type="ECO:0000313" key="2">
    <source>
        <dbReference type="EMBL" id="MPN01113.1"/>
    </source>
</evidence>
<dbReference type="PANTHER" id="PTHR42930">
    <property type="entry name" value="PHOSPHATE-SPECIFIC TRANSPORT SYSTEM ACCESSORY PROTEIN PHOU"/>
    <property type="match status" value="1"/>
</dbReference>
<dbReference type="GO" id="GO:0030643">
    <property type="term" value="P:intracellular phosphate ion homeostasis"/>
    <property type="evidence" value="ECO:0007669"/>
    <property type="project" value="InterPro"/>
</dbReference>
<proteinExistence type="predicted"/>
<dbReference type="EMBL" id="VSSQ01047137">
    <property type="protein sequence ID" value="MPN01113.1"/>
    <property type="molecule type" value="Genomic_DNA"/>
</dbReference>
<protein>
    <recommendedName>
        <fullName evidence="1">PhoU domain-containing protein</fullName>
    </recommendedName>
</protein>
<reference evidence="2" key="1">
    <citation type="submission" date="2019-08" db="EMBL/GenBank/DDBJ databases">
        <authorList>
            <person name="Kucharzyk K."/>
            <person name="Murdoch R.W."/>
            <person name="Higgins S."/>
            <person name="Loffler F."/>
        </authorList>
    </citation>
    <scope>NUCLEOTIDE SEQUENCE</scope>
</reference>
<gene>
    <name evidence="2" type="ORF">SDC9_148316</name>
</gene>
<dbReference type="InterPro" id="IPR028366">
    <property type="entry name" value="PhoU"/>
</dbReference>
<dbReference type="GO" id="GO:0045936">
    <property type="term" value="P:negative regulation of phosphate metabolic process"/>
    <property type="evidence" value="ECO:0007669"/>
    <property type="project" value="InterPro"/>
</dbReference>
<feature type="domain" description="PhoU" evidence="1">
    <location>
        <begin position="1"/>
        <end position="84"/>
    </location>
</feature>
<feature type="domain" description="PhoU" evidence="1">
    <location>
        <begin position="103"/>
        <end position="185"/>
    </location>
</feature>
<dbReference type="Gene3D" id="1.20.58.220">
    <property type="entry name" value="Phosphate transport system protein phou homolog 2, domain 2"/>
    <property type="match status" value="1"/>
</dbReference>
<name>A0A645EKN0_9ZZZZ</name>
<dbReference type="PANTHER" id="PTHR42930:SF3">
    <property type="entry name" value="PHOSPHATE-SPECIFIC TRANSPORT SYSTEM ACCESSORY PROTEIN PHOU"/>
    <property type="match status" value="1"/>
</dbReference>
<accession>A0A645EKN0</accession>
<dbReference type="SUPFAM" id="SSF109755">
    <property type="entry name" value="PhoU-like"/>
    <property type="match status" value="1"/>
</dbReference>
<comment type="caution">
    <text evidence="2">The sequence shown here is derived from an EMBL/GenBank/DDBJ whole genome shotgun (WGS) entry which is preliminary data.</text>
</comment>
<dbReference type="AlphaFoldDB" id="A0A645EKN0"/>
<organism evidence="2">
    <name type="scientific">bioreactor metagenome</name>
    <dbReference type="NCBI Taxonomy" id="1076179"/>
    <lineage>
        <taxon>unclassified sequences</taxon>
        <taxon>metagenomes</taxon>
        <taxon>ecological metagenomes</taxon>
    </lineage>
</organism>
<dbReference type="Pfam" id="PF01895">
    <property type="entry name" value="PhoU"/>
    <property type="match status" value="2"/>
</dbReference>
<evidence type="ECO:0000259" key="1">
    <source>
        <dbReference type="Pfam" id="PF01895"/>
    </source>
</evidence>